<gene>
    <name evidence="1" type="ORF">L6452_30967</name>
</gene>
<reference evidence="2" key="1">
    <citation type="journal article" date="2022" name="Mol. Ecol. Resour.">
        <title>The genomes of chicory, endive, great burdock and yacon provide insights into Asteraceae palaeo-polyploidization history and plant inulin production.</title>
        <authorList>
            <person name="Fan W."/>
            <person name="Wang S."/>
            <person name="Wang H."/>
            <person name="Wang A."/>
            <person name="Jiang F."/>
            <person name="Liu H."/>
            <person name="Zhao H."/>
            <person name="Xu D."/>
            <person name="Zhang Y."/>
        </authorList>
    </citation>
    <scope>NUCLEOTIDE SEQUENCE [LARGE SCALE GENOMIC DNA]</scope>
    <source>
        <strain evidence="2">cv. Niubang</strain>
    </source>
</reference>
<organism evidence="1 2">
    <name type="scientific">Arctium lappa</name>
    <name type="common">Greater burdock</name>
    <name type="synonym">Lappa major</name>
    <dbReference type="NCBI Taxonomy" id="4217"/>
    <lineage>
        <taxon>Eukaryota</taxon>
        <taxon>Viridiplantae</taxon>
        <taxon>Streptophyta</taxon>
        <taxon>Embryophyta</taxon>
        <taxon>Tracheophyta</taxon>
        <taxon>Spermatophyta</taxon>
        <taxon>Magnoliopsida</taxon>
        <taxon>eudicotyledons</taxon>
        <taxon>Gunneridae</taxon>
        <taxon>Pentapetalae</taxon>
        <taxon>asterids</taxon>
        <taxon>campanulids</taxon>
        <taxon>Asterales</taxon>
        <taxon>Asteraceae</taxon>
        <taxon>Carduoideae</taxon>
        <taxon>Cardueae</taxon>
        <taxon>Arctiinae</taxon>
        <taxon>Arctium</taxon>
    </lineage>
</organism>
<sequence length="117" mass="12638">MVLFDQMWDEVVAGPQPNRGLGKLRKLATFSGRDGQEESSGNPASISVPSSPTTPGSPTNTSPTGARKDNVWRSVFNPGSNPATRDIGSSRFDKPSNPGSPTVYDWMYSGDSRSKYR</sequence>
<protein>
    <submittedName>
        <fullName evidence="1">Uncharacterized protein</fullName>
    </submittedName>
</protein>
<evidence type="ECO:0000313" key="1">
    <source>
        <dbReference type="EMBL" id="KAI3697868.1"/>
    </source>
</evidence>
<reference evidence="1 2" key="2">
    <citation type="journal article" date="2022" name="Mol. Ecol. Resour.">
        <title>The genomes of chicory, endive, great burdock and yacon provide insights into Asteraceae paleo-polyploidization history and plant inulin production.</title>
        <authorList>
            <person name="Fan W."/>
            <person name="Wang S."/>
            <person name="Wang H."/>
            <person name="Wang A."/>
            <person name="Jiang F."/>
            <person name="Liu H."/>
            <person name="Zhao H."/>
            <person name="Xu D."/>
            <person name="Zhang Y."/>
        </authorList>
    </citation>
    <scope>NUCLEOTIDE SEQUENCE [LARGE SCALE GENOMIC DNA]</scope>
    <source>
        <strain evidence="2">cv. Niubang</strain>
    </source>
</reference>
<keyword evidence="2" id="KW-1185">Reference proteome</keyword>
<dbReference type="EMBL" id="CM042056">
    <property type="protein sequence ID" value="KAI3697868.1"/>
    <property type="molecule type" value="Genomic_DNA"/>
</dbReference>
<proteinExistence type="predicted"/>
<comment type="caution">
    <text evidence="1">The sequence shown here is derived from an EMBL/GenBank/DDBJ whole genome shotgun (WGS) entry which is preliminary data.</text>
</comment>
<evidence type="ECO:0000313" key="2">
    <source>
        <dbReference type="Proteomes" id="UP001055879"/>
    </source>
</evidence>
<name>A0ACB8ZJV0_ARCLA</name>
<dbReference type="Proteomes" id="UP001055879">
    <property type="component" value="Linkage Group LG10"/>
</dbReference>
<accession>A0ACB8ZJV0</accession>